<evidence type="ECO:0000313" key="3">
    <source>
        <dbReference type="EMBL" id="EGT58378.1"/>
    </source>
</evidence>
<dbReference type="Proteomes" id="UP000008068">
    <property type="component" value="Unassembled WGS sequence"/>
</dbReference>
<feature type="transmembrane region" description="Helical" evidence="1">
    <location>
        <begin position="167"/>
        <end position="186"/>
    </location>
</feature>
<proteinExistence type="predicted"/>
<dbReference type="InParanoid" id="G0NDG9"/>
<evidence type="ECO:0000256" key="2">
    <source>
        <dbReference type="SAM" id="SignalP"/>
    </source>
</evidence>
<keyword evidence="4" id="KW-1185">Reference proteome</keyword>
<dbReference type="Gene3D" id="3.40.33.10">
    <property type="entry name" value="CAP"/>
    <property type="match status" value="1"/>
</dbReference>
<dbReference type="SUPFAM" id="SSF55797">
    <property type="entry name" value="PR-1-like"/>
    <property type="match status" value="1"/>
</dbReference>
<dbReference type="OrthoDB" id="5906296at2759"/>
<dbReference type="InterPro" id="IPR035940">
    <property type="entry name" value="CAP_sf"/>
</dbReference>
<gene>
    <name evidence="3" type="ORF">CAEBREN_04968</name>
</gene>
<feature type="chain" id="PRO_5003404754" evidence="2">
    <location>
        <begin position="19"/>
        <end position="187"/>
    </location>
</feature>
<reference evidence="4" key="1">
    <citation type="submission" date="2011-07" db="EMBL/GenBank/DDBJ databases">
        <authorList>
            <consortium name="Caenorhabditis brenneri Sequencing and Analysis Consortium"/>
            <person name="Wilson R.K."/>
        </authorList>
    </citation>
    <scope>NUCLEOTIDE SEQUENCE [LARGE SCALE GENOMIC DNA]</scope>
    <source>
        <strain evidence="4">PB2801</strain>
    </source>
</reference>
<accession>G0NDG9</accession>
<name>G0NDG9_CAEBE</name>
<keyword evidence="1" id="KW-0472">Membrane</keyword>
<evidence type="ECO:0000256" key="1">
    <source>
        <dbReference type="SAM" id="Phobius"/>
    </source>
</evidence>
<keyword evidence="1" id="KW-1133">Transmembrane helix</keyword>
<dbReference type="EMBL" id="GL379868">
    <property type="protein sequence ID" value="EGT58378.1"/>
    <property type="molecule type" value="Genomic_DNA"/>
</dbReference>
<dbReference type="AlphaFoldDB" id="G0NDG9"/>
<sequence>MKTLLAVCILIFAQLVLPSFIIVKRGISESDQKDAIDAANKFRREYAKKNDIANMNELTYDAENEKLAEADSQCEGPTRNEIYIFSDFDRVDMATEVFFKTIACTKAPKPCKFTFENKRQIINEGDYFCVVGPRKSQVKNFTTSIGEPGSKCPEETVSKDGLCGINGGYLVNFNLLILFLSIFYALM</sequence>
<dbReference type="HOGENOM" id="CLU_1448933_0_0_1"/>
<protein>
    <submittedName>
        <fullName evidence="3">Uncharacterized protein</fullName>
    </submittedName>
</protein>
<keyword evidence="1" id="KW-0812">Transmembrane</keyword>
<evidence type="ECO:0000313" key="4">
    <source>
        <dbReference type="Proteomes" id="UP000008068"/>
    </source>
</evidence>
<keyword evidence="2" id="KW-0732">Signal</keyword>
<organism evidence="4">
    <name type="scientific">Caenorhabditis brenneri</name>
    <name type="common">Nematode worm</name>
    <dbReference type="NCBI Taxonomy" id="135651"/>
    <lineage>
        <taxon>Eukaryota</taxon>
        <taxon>Metazoa</taxon>
        <taxon>Ecdysozoa</taxon>
        <taxon>Nematoda</taxon>
        <taxon>Chromadorea</taxon>
        <taxon>Rhabditida</taxon>
        <taxon>Rhabditina</taxon>
        <taxon>Rhabditomorpha</taxon>
        <taxon>Rhabditoidea</taxon>
        <taxon>Rhabditidae</taxon>
        <taxon>Peloderinae</taxon>
        <taxon>Caenorhabditis</taxon>
    </lineage>
</organism>
<feature type="signal peptide" evidence="2">
    <location>
        <begin position="1"/>
        <end position="18"/>
    </location>
</feature>